<dbReference type="GeneID" id="22276430"/>
<dbReference type="Proteomes" id="UP000028568">
    <property type="component" value="Segment"/>
</dbReference>
<evidence type="ECO:0000313" key="2">
    <source>
        <dbReference type="Proteomes" id="UP000028568"/>
    </source>
</evidence>
<accession>A0A075BDN1</accession>
<protein>
    <submittedName>
        <fullName evidence="1">Major tail protein</fullName>
    </submittedName>
</protein>
<dbReference type="EMBL" id="KC012913">
    <property type="protein sequence ID" value="AFX93284.1"/>
    <property type="molecule type" value="Genomic_DNA"/>
</dbReference>
<organism evidence="1 2">
    <name type="scientific">Staphylococcus phage Team1</name>
    <dbReference type="NCBI Taxonomy" id="1262512"/>
    <lineage>
        <taxon>Viruses</taxon>
        <taxon>Duplodnaviria</taxon>
        <taxon>Heunggongvirae</taxon>
        <taxon>Uroviricota</taxon>
        <taxon>Caudoviricetes</taxon>
        <taxon>Herelleviridae</taxon>
        <taxon>Twortvirinae</taxon>
        <taxon>Kayvirus</taxon>
        <taxon>Kayvirus G1</taxon>
    </lineage>
</organism>
<dbReference type="KEGG" id="vg:22276430"/>
<dbReference type="RefSeq" id="YP_009098167.1">
    <property type="nucleotide sequence ID" value="NC_025417.1"/>
</dbReference>
<sequence length="105" mass="11834">MERTLNLYDSKGKLLKSSEKITGASAKIIIEKLTPNTVYSQGSFKISWTINGKESILTDVPEFTTKSNEDKQEIVFNTLNIDSNSFVVSETEPSDKSKLWFKPIN</sequence>
<evidence type="ECO:0000313" key="1">
    <source>
        <dbReference type="EMBL" id="AFX93284.1"/>
    </source>
</evidence>
<reference evidence="1 2" key="1">
    <citation type="journal article" date="2014" name="PLoS ONE">
        <title>Improving the Safety of Staphylococcus aureus Polyvalent Phages by Their Production on a Staphylococcus xylosus Strain.</title>
        <authorList>
            <person name="El Haddad L."/>
            <person name="Ben Abdallah N."/>
            <person name="Plante P.L."/>
            <person name="Dumaresq J."/>
            <person name="Katsarava R."/>
            <person name="Labrie S."/>
            <person name="Corbeil J."/>
            <person name="St-Gelais D."/>
            <person name="Moineau S."/>
        </authorList>
    </citation>
    <scope>NUCLEOTIDE SEQUENCE [LARGE SCALE GENOMIC DNA]</scope>
</reference>
<name>A0A075BDN1_9CAUD</name>
<proteinExistence type="predicted"/>